<organism evidence="1 2">
    <name type="scientific">Vibrio lentus</name>
    <dbReference type="NCBI Taxonomy" id="136468"/>
    <lineage>
        <taxon>Bacteria</taxon>
        <taxon>Pseudomonadati</taxon>
        <taxon>Pseudomonadota</taxon>
        <taxon>Gammaproteobacteria</taxon>
        <taxon>Vibrionales</taxon>
        <taxon>Vibrionaceae</taxon>
        <taxon>Vibrio</taxon>
    </lineage>
</organism>
<evidence type="ECO:0000313" key="2">
    <source>
        <dbReference type="Proteomes" id="UP000235746"/>
    </source>
</evidence>
<gene>
    <name evidence="1" type="ORF">BCT74_06305</name>
</gene>
<protein>
    <submittedName>
        <fullName evidence="1">Uncharacterized protein</fullName>
    </submittedName>
</protein>
<evidence type="ECO:0000313" key="1">
    <source>
        <dbReference type="EMBL" id="PML54941.1"/>
    </source>
</evidence>
<dbReference type="AlphaFoldDB" id="A0A2N7ID58"/>
<dbReference type="Proteomes" id="UP000235746">
    <property type="component" value="Unassembled WGS sequence"/>
</dbReference>
<name>A0A2N7ID58_9VIBR</name>
<dbReference type="EMBL" id="MCYL01000024">
    <property type="protein sequence ID" value="PML54941.1"/>
    <property type="molecule type" value="Genomic_DNA"/>
</dbReference>
<dbReference type="RefSeq" id="WP_102578654.1">
    <property type="nucleotide sequence ID" value="NZ_MCYL01000024.1"/>
</dbReference>
<accession>A0A2N7ID58</accession>
<sequence>MISKGYMTYFSVEHCGLYKRTEDECLGLDIGQTFDLIEDWVDGRLLSTTIPWDPASTRDNKPRVYCKHIHKDPETGHFLVVLWKSDQHSSGTMLGVDENETTGSSSIVETSSKHKGKNVIWGRPCYYWVIPEHDAVVSIKFEHSLCDADLFKDFVRCAMTNRVKHADRIKISQTGHAKIQHNSGKHESCLYRFNMKIMSMPTNNVSFQKLVNRITHIIERDTVIVRGKNARSEWVNKFNNLFPATNLSKTNIKEKRIEVKAEAKPTAQEVKDLVEKYALDNRSSSDWANVGFVTDKGILWADKYRLREEITLTEKGKKYFPADVLYSAIKGNLNRYVGPLSSGNNKKSEKV</sequence>
<comment type="caution">
    <text evidence="1">The sequence shown here is derived from an EMBL/GenBank/DDBJ whole genome shotgun (WGS) entry which is preliminary data.</text>
</comment>
<reference evidence="2" key="1">
    <citation type="submission" date="2016-07" db="EMBL/GenBank/DDBJ databases">
        <title>Nontailed viruses are major unrecognized killers of bacteria in the ocean.</title>
        <authorList>
            <person name="Kauffman K."/>
            <person name="Hussain F."/>
            <person name="Yang J."/>
            <person name="Arevalo P."/>
            <person name="Brown J."/>
            <person name="Cutler M."/>
            <person name="Kelly L."/>
            <person name="Polz M.F."/>
        </authorList>
    </citation>
    <scope>NUCLEOTIDE SEQUENCE [LARGE SCALE GENOMIC DNA]</scope>
    <source>
        <strain evidence="2">10N.261.51.B8</strain>
    </source>
</reference>
<proteinExistence type="predicted"/>